<feature type="chain" id="PRO_5004200922" evidence="6">
    <location>
        <begin position="18"/>
        <end position="495"/>
    </location>
</feature>
<dbReference type="GO" id="GO:0006508">
    <property type="term" value="P:proteolysis"/>
    <property type="evidence" value="ECO:0007669"/>
    <property type="project" value="UniProtKB-KW"/>
</dbReference>
<evidence type="ECO:0000256" key="1">
    <source>
        <dbReference type="ARBA" id="ARBA00011079"/>
    </source>
</evidence>
<dbReference type="InterPro" id="IPR029058">
    <property type="entry name" value="AB_hydrolase_fold"/>
</dbReference>
<dbReference type="EMBL" id="GG662500">
    <property type="protein sequence ID" value="EAR82721.1"/>
    <property type="molecule type" value="Genomic_DNA"/>
</dbReference>
<protein>
    <submittedName>
        <fullName evidence="7">Serine carboxypeptidase S28 family protein</fullName>
    </submittedName>
</protein>
<evidence type="ECO:0000256" key="6">
    <source>
        <dbReference type="SAM" id="SignalP"/>
    </source>
</evidence>
<dbReference type="GO" id="GO:0070008">
    <property type="term" value="F:serine-type exopeptidase activity"/>
    <property type="evidence" value="ECO:0007669"/>
    <property type="project" value="InterPro"/>
</dbReference>
<evidence type="ECO:0000313" key="8">
    <source>
        <dbReference type="Proteomes" id="UP000009168"/>
    </source>
</evidence>
<keyword evidence="2" id="KW-0645">Protease</keyword>
<dbReference type="PANTHER" id="PTHR11010:SF38">
    <property type="entry name" value="LYSOSOMAL PRO-X CARBOXYPEPTIDASE"/>
    <property type="match status" value="1"/>
</dbReference>
<evidence type="ECO:0000256" key="3">
    <source>
        <dbReference type="ARBA" id="ARBA00022729"/>
    </source>
</evidence>
<keyword evidence="3 6" id="KW-0732">Signal</keyword>
<dbReference type="Pfam" id="PF05577">
    <property type="entry name" value="Peptidase_S28"/>
    <property type="match status" value="1"/>
</dbReference>
<dbReference type="Proteomes" id="UP000009168">
    <property type="component" value="Unassembled WGS sequence"/>
</dbReference>
<dbReference type="GO" id="GO:0004180">
    <property type="term" value="F:carboxypeptidase activity"/>
    <property type="evidence" value="ECO:0007669"/>
    <property type="project" value="UniProtKB-KW"/>
</dbReference>
<dbReference type="RefSeq" id="XP_001030384.1">
    <property type="nucleotide sequence ID" value="XM_001030384.3"/>
</dbReference>
<dbReference type="STRING" id="312017.Q22BR8"/>
<feature type="signal peptide" evidence="6">
    <location>
        <begin position="1"/>
        <end position="17"/>
    </location>
</feature>
<evidence type="ECO:0000256" key="2">
    <source>
        <dbReference type="ARBA" id="ARBA00022670"/>
    </source>
</evidence>
<dbReference type="SUPFAM" id="SSF53474">
    <property type="entry name" value="alpha/beta-Hydrolases"/>
    <property type="match status" value="1"/>
</dbReference>
<comment type="similarity">
    <text evidence="1">Belongs to the peptidase S28 family.</text>
</comment>
<dbReference type="OMA" id="QTCNQMV"/>
<evidence type="ECO:0000256" key="5">
    <source>
        <dbReference type="ARBA" id="ARBA00023180"/>
    </source>
</evidence>
<gene>
    <name evidence="7" type="ORF">TTHERM_01085520</name>
</gene>
<keyword evidence="8" id="KW-1185">Reference proteome</keyword>
<keyword evidence="7" id="KW-0121">Carboxypeptidase</keyword>
<dbReference type="eggNOG" id="KOG2183">
    <property type="taxonomic scope" value="Eukaryota"/>
</dbReference>
<evidence type="ECO:0000256" key="4">
    <source>
        <dbReference type="ARBA" id="ARBA00022801"/>
    </source>
</evidence>
<dbReference type="AlphaFoldDB" id="Q22BR8"/>
<proteinExistence type="inferred from homology"/>
<dbReference type="InterPro" id="IPR008758">
    <property type="entry name" value="Peptidase_S28"/>
</dbReference>
<evidence type="ECO:0000313" key="7">
    <source>
        <dbReference type="EMBL" id="EAR82721.1"/>
    </source>
</evidence>
<sequence>MKSFLVILLILAISCNGQDYKTYYFDQKVNHEGFEMNDLTFKQKYLVKDDFYRYDKGPILFYCGNEGPIEMFYNNTGFQTHTLAKELNGLVVFMEHRYFGESWPFGNEEESLKKGNNKYLTSLQALNDYVVFLNWFKKSLGCADDECPVIAIGGSYGGMLAAWIRMKFPNVVDASLAASAPIYQFLNREGLNQTLFYSIITRNYAQNGCSDKIHQAYQYLTNIIDSPMSTKYFKYQYDSIFANISQAMNTCEPITNSTGLTQLRTYMDTAYSYMAMTNYPQASSFLRSMPAWPANASCIPMEAVNSNSTVFELFSAIKLSTDTFYNYDQSANCSDISQGDDGASDNDMSGWNILACSDMVLPMASNGKTDMFYNQPWNFEQYKEWCNYTYGVTPNYDWALDFYGGRNDLEMENFSNIFFSNGMLDPWSGGSPTEYLSEDLPTNYMYASAHHNDLRLPQEGDPESVVQGRELEIKYLKKWIQHKLPPNYFINKSDY</sequence>
<dbReference type="Gene3D" id="1.20.120.980">
    <property type="entry name" value="Serine carboxypeptidase S28, SKS domain"/>
    <property type="match status" value="1"/>
</dbReference>
<dbReference type="KEGG" id="tet:TTHERM_01085520"/>
<reference evidence="8" key="1">
    <citation type="journal article" date="2006" name="PLoS Biol.">
        <title>Macronuclear genome sequence of the ciliate Tetrahymena thermophila, a model eukaryote.</title>
        <authorList>
            <person name="Eisen J.A."/>
            <person name="Coyne R.S."/>
            <person name="Wu M."/>
            <person name="Wu D."/>
            <person name="Thiagarajan M."/>
            <person name="Wortman J.R."/>
            <person name="Badger J.H."/>
            <person name="Ren Q."/>
            <person name="Amedeo P."/>
            <person name="Jones K.M."/>
            <person name="Tallon L.J."/>
            <person name="Delcher A.L."/>
            <person name="Salzberg S.L."/>
            <person name="Silva J.C."/>
            <person name="Haas B.J."/>
            <person name="Majoros W.H."/>
            <person name="Farzad M."/>
            <person name="Carlton J.M."/>
            <person name="Smith R.K. Jr."/>
            <person name="Garg J."/>
            <person name="Pearlman R.E."/>
            <person name="Karrer K.M."/>
            <person name="Sun L."/>
            <person name="Manning G."/>
            <person name="Elde N.C."/>
            <person name="Turkewitz A.P."/>
            <person name="Asai D.J."/>
            <person name="Wilkes D.E."/>
            <person name="Wang Y."/>
            <person name="Cai H."/>
            <person name="Collins K."/>
            <person name="Stewart B.A."/>
            <person name="Lee S.R."/>
            <person name="Wilamowska K."/>
            <person name="Weinberg Z."/>
            <person name="Ruzzo W.L."/>
            <person name="Wloga D."/>
            <person name="Gaertig J."/>
            <person name="Frankel J."/>
            <person name="Tsao C.-C."/>
            <person name="Gorovsky M.A."/>
            <person name="Keeling P.J."/>
            <person name="Waller R.F."/>
            <person name="Patron N.J."/>
            <person name="Cherry J.M."/>
            <person name="Stover N.A."/>
            <person name="Krieger C.J."/>
            <person name="del Toro C."/>
            <person name="Ryder H.F."/>
            <person name="Williamson S.C."/>
            <person name="Barbeau R.A."/>
            <person name="Hamilton E.P."/>
            <person name="Orias E."/>
        </authorList>
    </citation>
    <scope>NUCLEOTIDE SEQUENCE [LARGE SCALE GENOMIC DNA]</scope>
    <source>
        <strain evidence="8">SB210</strain>
    </source>
</reference>
<dbReference type="PANTHER" id="PTHR11010">
    <property type="entry name" value="PROTEASE S28 PRO-X CARBOXYPEPTIDASE-RELATED"/>
    <property type="match status" value="1"/>
</dbReference>
<dbReference type="Gene3D" id="3.40.50.1820">
    <property type="entry name" value="alpha/beta hydrolase"/>
    <property type="match status" value="1"/>
</dbReference>
<dbReference type="InterPro" id="IPR042269">
    <property type="entry name" value="Ser_carbopepase_S28_SKS"/>
</dbReference>
<dbReference type="InParanoid" id="Q22BR8"/>
<keyword evidence="4" id="KW-0378">Hydrolase</keyword>
<dbReference type="PROSITE" id="PS51257">
    <property type="entry name" value="PROKAR_LIPOPROTEIN"/>
    <property type="match status" value="1"/>
</dbReference>
<dbReference type="ESTHER" id="tetts-q22br8">
    <property type="family name" value="Prolylcarboxypeptidase"/>
</dbReference>
<dbReference type="GO" id="GO:0008239">
    <property type="term" value="F:dipeptidyl-peptidase activity"/>
    <property type="evidence" value="ECO:0007669"/>
    <property type="project" value="TreeGrafter"/>
</dbReference>
<organism evidence="7 8">
    <name type="scientific">Tetrahymena thermophila (strain SB210)</name>
    <dbReference type="NCBI Taxonomy" id="312017"/>
    <lineage>
        <taxon>Eukaryota</taxon>
        <taxon>Sar</taxon>
        <taxon>Alveolata</taxon>
        <taxon>Ciliophora</taxon>
        <taxon>Intramacronucleata</taxon>
        <taxon>Oligohymenophorea</taxon>
        <taxon>Hymenostomatida</taxon>
        <taxon>Tetrahymenina</taxon>
        <taxon>Tetrahymenidae</taxon>
        <taxon>Tetrahymena</taxon>
    </lineage>
</organism>
<dbReference type="OrthoDB" id="2130629at2759"/>
<accession>Q22BR8</accession>
<dbReference type="GeneID" id="7823064"/>
<keyword evidence="5" id="KW-0325">Glycoprotein</keyword>
<dbReference type="HOGENOM" id="CLU_020959_0_0_1"/>
<name>Q22BR8_TETTS</name>